<dbReference type="Proteomes" id="UP000046393">
    <property type="component" value="Unplaced"/>
</dbReference>
<sequence length="237" mass="27461">MDVHESSLPSNSRQSQPKDAFPSEDDNEMQRLKLKRRSIRGRRSVAELPSNNQPAFNEHVLLDDIPKSEERFLAKINEVNDVTTKILEYGKNLDLQYEKWEKLKEKREAAVLRAEELLCKPLIVSSKDTSAAYDKHIKTRFQGCSAAEIGQIYLKHINGQMKSDLNTNRSEETVALQNKIVDLKSSVKIELRFLELLDELDLEKYIPELDKFIEEEKLWFEGMNFDPELKKLNLGVV</sequence>
<accession>A0A0N5AP29</accession>
<protein>
    <submittedName>
        <fullName evidence="3">Swi5-dependent recombination DNA repair protein 1 homolog</fullName>
    </submittedName>
</protein>
<dbReference type="AlphaFoldDB" id="A0A0N5AP29"/>
<reference evidence="3" key="1">
    <citation type="submission" date="2017-02" db="UniProtKB">
        <authorList>
            <consortium name="WormBaseParasite"/>
        </authorList>
    </citation>
    <scope>IDENTIFICATION</scope>
</reference>
<keyword evidence="2" id="KW-1185">Reference proteome</keyword>
<feature type="region of interest" description="Disordered" evidence="1">
    <location>
        <begin position="1"/>
        <end position="31"/>
    </location>
</feature>
<organism evidence="2 3">
    <name type="scientific">Syphacia muris</name>
    <dbReference type="NCBI Taxonomy" id="451379"/>
    <lineage>
        <taxon>Eukaryota</taxon>
        <taxon>Metazoa</taxon>
        <taxon>Ecdysozoa</taxon>
        <taxon>Nematoda</taxon>
        <taxon>Chromadorea</taxon>
        <taxon>Rhabditida</taxon>
        <taxon>Spirurina</taxon>
        <taxon>Oxyuridomorpha</taxon>
        <taxon>Oxyuroidea</taxon>
        <taxon>Oxyuridae</taxon>
        <taxon>Syphacia</taxon>
    </lineage>
</organism>
<feature type="compositionally biased region" description="Polar residues" evidence="1">
    <location>
        <begin position="7"/>
        <end position="17"/>
    </location>
</feature>
<name>A0A0N5AP29_9BILA</name>
<evidence type="ECO:0000313" key="3">
    <source>
        <dbReference type="WBParaSite" id="SMUV_0000639201-mRNA-1"/>
    </source>
</evidence>
<proteinExistence type="predicted"/>
<evidence type="ECO:0000313" key="2">
    <source>
        <dbReference type="Proteomes" id="UP000046393"/>
    </source>
</evidence>
<evidence type="ECO:0000256" key="1">
    <source>
        <dbReference type="SAM" id="MobiDB-lite"/>
    </source>
</evidence>
<dbReference type="WBParaSite" id="SMUV_0000639201-mRNA-1">
    <property type="protein sequence ID" value="SMUV_0000639201-mRNA-1"/>
    <property type="gene ID" value="SMUV_0000639201"/>
</dbReference>